<dbReference type="OrthoDB" id="8888710at2"/>
<accession>F4QLP4</accession>
<dbReference type="EMBL" id="GL883077">
    <property type="protein sequence ID" value="EGF93542.1"/>
    <property type="molecule type" value="Genomic_DNA"/>
</dbReference>
<dbReference type="STRING" id="715226.ABI_19820"/>
<dbReference type="Proteomes" id="UP000006512">
    <property type="component" value="Unassembled WGS sequence"/>
</dbReference>
<proteinExistence type="predicted"/>
<dbReference type="eggNOG" id="COG1262">
    <property type="taxonomic scope" value="Bacteria"/>
</dbReference>
<dbReference type="AlphaFoldDB" id="F4QLP4"/>
<protein>
    <submittedName>
        <fullName evidence="1">SapC family protein</fullName>
    </submittedName>
</protein>
<evidence type="ECO:0000313" key="1">
    <source>
        <dbReference type="EMBL" id="EGF93542.1"/>
    </source>
</evidence>
<reference evidence="2" key="1">
    <citation type="submission" date="2011-03" db="EMBL/GenBank/DDBJ databases">
        <title>Draft genome sequence of Brevundimonas diminuta.</title>
        <authorList>
            <person name="Brown P.J.B."/>
            <person name="Buechlein A."/>
            <person name="Hemmerich C."/>
            <person name="Brun Y.V."/>
        </authorList>
    </citation>
    <scope>NUCLEOTIDE SEQUENCE [LARGE SCALE GENOMIC DNA]</scope>
    <source>
        <strain evidence="2">C19</strain>
    </source>
</reference>
<keyword evidence="2" id="KW-1185">Reference proteome</keyword>
<evidence type="ECO:0000313" key="2">
    <source>
        <dbReference type="Proteomes" id="UP000006512"/>
    </source>
</evidence>
<dbReference type="RefSeq" id="WP_006272741.1">
    <property type="nucleotide sequence ID" value="NZ_GL883077.1"/>
</dbReference>
<organism evidence="1 2">
    <name type="scientific">Asticcacaulis biprosthecium C19</name>
    <dbReference type="NCBI Taxonomy" id="715226"/>
    <lineage>
        <taxon>Bacteria</taxon>
        <taxon>Pseudomonadati</taxon>
        <taxon>Pseudomonadota</taxon>
        <taxon>Alphaproteobacteria</taxon>
        <taxon>Caulobacterales</taxon>
        <taxon>Caulobacteraceae</taxon>
        <taxon>Asticcacaulis</taxon>
    </lineage>
</organism>
<dbReference type="InterPro" id="IPR010836">
    <property type="entry name" value="SapC"/>
</dbReference>
<dbReference type="HOGENOM" id="CLU_074824_0_0_5"/>
<name>F4QLP4_9CAUL</name>
<sequence>MPNAVALDNVQHHNLKVRPGYGALYGDAINEVAIFANEFADAQRDYPIYFRRDDRGGLQAYALLGLDKGENLFLDGTDWKASYIPAMQARGPFMIGFREREEAGEVKREPTMAINLDDPRVSRDDGHALFLPQGGNAPQLERHALALRTIHTGVDASRGMFNAFIQAGLVAAVQIEVKLDDTTEYNIPEIFSISQEALGKLEGAALERLNKQGYLGLAYYAIASLSNVRRIIAMKNQRRAAQE</sequence>
<gene>
    <name evidence="1" type="ORF">ABI_19820</name>
</gene>
<dbReference type="Pfam" id="PF07277">
    <property type="entry name" value="SapC"/>
    <property type="match status" value="1"/>
</dbReference>